<sequence>MRTLVELFSGPSTRDYARGAAALIVLAVVAANLLARAVPAADPTVTGSISSRSAIQAAPPPAAEAPRSGADAGVWGRVMSALAALR</sequence>
<proteinExistence type="predicted"/>
<comment type="caution">
    <text evidence="2">The sequence shown here is derived from an EMBL/GenBank/DDBJ whole genome shotgun (WGS) entry which is preliminary data.</text>
</comment>
<reference evidence="2 3" key="1">
    <citation type="submission" date="2015-09" db="EMBL/GenBank/DDBJ databases">
        <authorList>
            <person name="Jackson K.R."/>
            <person name="Lunt B.L."/>
            <person name="Fisher J.N.B."/>
            <person name="Gardner A.V."/>
            <person name="Bailey M.E."/>
            <person name="Deus L.M."/>
            <person name="Earl A.S."/>
            <person name="Gibby P.D."/>
            <person name="Hartmann K.A."/>
            <person name="Liu J.E."/>
            <person name="Manci A.M."/>
            <person name="Nielsen D.A."/>
            <person name="Solomon M.B."/>
            <person name="Breakwell D.P."/>
            <person name="Burnett S.H."/>
            <person name="Grose J.H."/>
        </authorList>
    </citation>
    <scope>NUCLEOTIDE SEQUENCE [LARGE SCALE GENOMIC DNA]</scope>
    <source>
        <strain evidence="2 3">16</strain>
    </source>
</reference>
<evidence type="ECO:0000313" key="3">
    <source>
        <dbReference type="Proteomes" id="UP000048984"/>
    </source>
</evidence>
<evidence type="ECO:0000313" key="2">
    <source>
        <dbReference type="EMBL" id="KPL51760.1"/>
    </source>
</evidence>
<reference evidence="2 3" key="2">
    <citation type="submission" date="2015-10" db="EMBL/GenBank/DDBJ databases">
        <title>Draft Genome Sequence of Prosthecomicrobium hirschii ATCC 27832.</title>
        <authorList>
            <person name="Daniel J."/>
            <person name="Givan S.A."/>
            <person name="Brun Y.V."/>
            <person name="Brown P.J."/>
        </authorList>
    </citation>
    <scope>NUCLEOTIDE SEQUENCE [LARGE SCALE GENOMIC DNA]</scope>
    <source>
        <strain evidence="2 3">16</strain>
    </source>
</reference>
<dbReference type="STRING" id="665126.ABB55_05555"/>
<evidence type="ECO:0000256" key="1">
    <source>
        <dbReference type="SAM" id="MobiDB-lite"/>
    </source>
</evidence>
<accession>A0A0P6VI65</accession>
<dbReference type="RefSeq" id="WP_054357923.1">
    <property type="nucleotide sequence ID" value="NZ_LJYW01000001.1"/>
</dbReference>
<dbReference type="AlphaFoldDB" id="A0A0P6VI65"/>
<keyword evidence="3" id="KW-1185">Reference proteome</keyword>
<feature type="compositionally biased region" description="Low complexity" evidence="1">
    <location>
        <begin position="42"/>
        <end position="57"/>
    </location>
</feature>
<protein>
    <submittedName>
        <fullName evidence="2">Uncharacterized protein</fullName>
    </submittedName>
</protein>
<name>A0A0P6VI65_9HYPH</name>
<feature type="region of interest" description="Disordered" evidence="1">
    <location>
        <begin position="42"/>
        <end position="69"/>
    </location>
</feature>
<organism evidence="2 3">
    <name type="scientific">Prosthecodimorpha hirschii</name>
    <dbReference type="NCBI Taxonomy" id="665126"/>
    <lineage>
        <taxon>Bacteria</taxon>
        <taxon>Pseudomonadati</taxon>
        <taxon>Pseudomonadota</taxon>
        <taxon>Alphaproteobacteria</taxon>
        <taxon>Hyphomicrobiales</taxon>
        <taxon>Ancalomicrobiaceae</taxon>
        <taxon>Prosthecodimorpha</taxon>
    </lineage>
</organism>
<gene>
    <name evidence="2" type="ORF">ABB55_05555</name>
</gene>
<dbReference type="EMBL" id="LJYW01000001">
    <property type="protein sequence ID" value="KPL51760.1"/>
    <property type="molecule type" value="Genomic_DNA"/>
</dbReference>
<dbReference type="Proteomes" id="UP000048984">
    <property type="component" value="Unassembled WGS sequence"/>
</dbReference>